<organism evidence="2 3">
    <name type="scientific">Exophiala mesophila</name>
    <name type="common">Black yeast-like fungus</name>
    <dbReference type="NCBI Taxonomy" id="212818"/>
    <lineage>
        <taxon>Eukaryota</taxon>
        <taxon>Fungi</taxon>
        <taxon>Dikarya</taxon>
        <taxon>Ascomycota</taxon>
        <taxon>Pezizomycotina</taxon>
        <taxon>Eurotiomycetes</taxon>
        <taxon>Chaetothyriomycetidae</taxon>
        <taxon>Chaetothyriales</taxon>
        <taxon>Herpotrichiellaceae</taxon>
        <taxon>Exophiala</taxon>
    </lineage>
</organism>
<accession>A0A438N1X9</accession>
<dbReference type="VEuPathDB" id="FungiDB:PV10_06211"/>
<proteinExistence type="inferred from homology"/>
<comment type="caution">
    <text evidence="2">The sequence shown here is derived from an EMBL/GenBank/DDBJ whole genome shotgun (WGS) entry which is preliminary data.</text>
</comment>
<dbReference type="PANTHER" id="PTHR43083:SF6">
    <property type="entry name" value="MANNAN POLYMERASE COMPLEXES SUBUNIT MNN9"/>
    <property type="match status" value="1"/>
</dbReference>
<sequence length="336" mass="38294">MASLLAFIVRGRMLATIWVFLVVMGTMIAMRQSQEPPRWMRKLAETQASSQQLLRLSETRLADGTMQFERIRTNMAPDVVWLCMTKDQTSWGQVNNVQRTFDDFINLMRSSGLDPSRISLSILTGSEQEYRHFRAVTKRFHFARFIVLLHPGLHELESTSADSTAEERWKHHRSETAKLRNYLLLRTLRDERHIFWLDPDVYEVTPGIIPRMIAHSESREDAGIITARCSPTGDSEYDRHSWSGTKQDQHYLSETLQGTSDGDLVPLTAVGASVLYMRASLVWQGLTFPAYYTIDSGWDHEGHDGIETDGLCHQSRGLKGGGCFALGGNWYVRHTS</sequence>
<dbReference type="SUPFAM" id="SSF53448">
    <property type="entry name" value="Nucleotide-diphospho-sugar transferases"/>
    <property type="match status" value="1"/>
</dbReference>
<dbReference type="Proteomes" id="UP000288859">
    <property type="component" value="Unassembled WGS sequence"/>
</dbReference>
<dbReference type="EMBL" id="NAJM01000027">
    <property type="protein sequence ID" value="RVX69739.1"/>
    <property type="molecule type" value="Genomic_DNA"/>
</dbReference>
<dbReference type="InterPro" id="IPR052086">
    <property type="entry name" value="Mannan_Polymerase_Subunit"/>
</dbReference>
<dbReference type="Gene3D" id="3.90.550.10">
    <property type="entry name" value="Spore Coat Polysaccharide Biosynthesis Protein SpsA, Chain A"/>
    <property type="match status" value="1"/>
</dbReference>
<name>A0A438N1X9_EXOME</name>
<dbReference type="InterPro" id="IPR029044">
    <property type="entry name" value="Nucleotide-diphossugar_trans"/>
</dbReference>
<dbReference type="OrthoDB" id="204164at2759"/>
<dbReference type="PANTHER" id="PTHR43083">
    <property type="entry name" value="MANNAN POLYMERASE II"/>
    <property type="match status" value="1"/>
</dbReference>
<evidence type="ECO:0000313" key="3">
    <source>
        <dbReference type="Proteomes" id="UP000288859"/>
    </source>
</evidence>
<evidence type="ECO:0000256" key="1">
    <source>
        <dbReference type="ARBA" id="ARBA00037964"/>
    </source>
</evidence>
<evidence type="ECO:0000313" key="2">
    <source>
        <dbReference type="EMBL" id="RVX69739.1"/>
    </source>
</evidence>
<comment type="similarity">
    <text evidence="1">Belongs to the ANP1/MMN9/VAN1 family.</text>
</comment>
<dbReference type="Pfam" id="PF03452">
    <property type="entry name" value="Anp1"/>
    <property type="match status" value="1"/>
</dbReference>
<dbReference type="AlphaFoldDB" id="A0A438N1X9"/>
<reference evidence="2 3" key="1">
    <citation type="submission" date="2017-03" db="EMBL/GenBank/DDBJ databases">
        <title>Genomes of endolithic fungi from Antarctica.</title>
        <authorList>
            <person name="Coleine C."/>
            <person name="Masonjones S."/>
            <person name="Stajich J.E."/>
        </authorList>
    </citation>
    <scope>NUCLEOTIDE SEQUENCE [LARGE SCALE GENOMIC DNA]</scope>
    <source>
        <strain evidence="2 3">CCFEE 6314</strain>
    </source>
</reference>
<protein>
    <submittedName>
        <fullName evidence="2">Uncharacterized protein</fullName>
    </submittedName>
</protein>
<gene>
    <name evidence="2" type="ORF">B0A52_06384</name>
</gene>